<dbReference type="GO" id="GO:0009236">
    <property type="term" value="P:cobalamin biosynthetic process"/>
    <property type="evidence" value="ECO:0007669"/>
    <property type="project" value="UniProtKB-UniRule"/>
</dbReference>
<dbReference type="Pfam" id="PF03186">
    <property type="entry name" value="CobD_Cbib"/>
    <property type="match status" value="1"/>
</dbReference>
<dbReference type="GO" id="GO:0048472">
    <property type="term" value="F:threonine-phosphate decarboxylase activity"/>
    <property type="evidence" value="ECO:0007669"/>
    <property type="project" value="InterPro"/>
</dbReference>
<dbReference type="EMBL" id="FNIW01000004">
    <property type="protein sequence ID" value="SDN85768.1"/>
    <property type="molecule type" value="Genomic_DNA"/>
</dbReference>
<dbReference type="GO" id="GO:0005886">
    <property type="term" value="C:plasma membrane"/>
    <property type="evidence" value="ECO:0007669"/>
    <property type="project" value="UniProtKB-SubCell"/>
</dbReference>
<evidence type="ECO:0000256" key="2">
    <source>
        <dbReference type="ARBA" id="ARBA00004953"/>
    </source>
</evidence>
<keyword evidence="8 9" id="KW-0472">Membrane</keyword>
<keyword evidence="4 9" id="KW-1003">Cell membrane</keyword>
<feature type="transmembrane region" description="Helical" evidence="9">
    <location>
        <begin position="85"/>
        <end position="103"/>
    </location>
</feature>
<evidence type="ECO:0000313" key="10">
    <source>
        <dbReference type="EMBL" id="SDN85768.1"/>
    </source>
</evidence>
<feature type="transmembrane region" description="Helical" evidence="9">
    <location>
        <begin position="52"/>
        <end position="73"/>
    </location>
</feature>
<evidence type="ECO:0000256" key="5">
    <source>
        <dbReference type="ARBA" id="ARBA00022573"/>
    </source>
</evidence>
<protein>
    <recommendedName>
        <fullName evidence="9">Cobalamin biosynthesis protein CobD</fullName>
    </recommendedName>
</protein>
<keyword evidence="6 9" id="KW-0812">Transmembrane</keyword>
<organism evidence="10 11">
    <name type="scientific">Prevotella communis</name>
    <dbReference type="NCBI Taxonomy" id="2913614"/>
    <lineage>
        <taxon>Bacteria</taxon>
        <taxon>Pseudomonadati</taxon>
        <taxon>Bacteroidota</taxon>
        <taxon>Bacteroidia</taxon>
        <taxon>Bacteroidales</taxon>
        <taxon>Prevotellaceae</taxon>
        <taxon>Prevotella</taxon>
    </lineage>
</organism>
<reference evidence="11" key="1">
    <citation type="submission" date="2016-10" db="EMBL/GenBank/DDBJ databases">
        <authorList>
            <person name="de Groot N.N."/>
        </authorList>
    </citation>
    <scope>NUCLEOTIDE SEQUENCE [LARGE SCALE GENOMIC DNA]</scope>
    <source>
        <strain evidence="11">BP1-145</strain>
    </source>
</reference>
<dbReference type="GO" id="GO:0015420">
    <property type="term" value="F:ABC-type vitamin B12 transporter activity"/>
    <property type="evidence" value="ECO:0007669"/>
    <property type="project" value="UniProtKB-UniRule"/>
</dbReference>
<evidence type="ECO:0000256" key="1">
    <source>
        <dbReference type="ARBA" id="ARBA00004651"/>
    </source>
</evidence>
<evidence type="ECO:0000256" key="6">
    <source>
        <dbReference type="ARBA" id="ARBA00022692"/>
    </source>
</evidence>
<evidence type="ECO:0000256" key="3">
    <source>
        <dbReference type="ARBA" id="ARBA00006263"/>
    </source>
</evidence>
<gene>
    <name evidence="9" type="primary">cobD</name>
    <name evidence="10" type="ORF">SAMN04487900_10443</name>
</gene>
<feature type="transmembrane region" description="Helical" evidence="9">
    <location>
        <begin position="156"/>
        <end position="174"/>
    </location>
</feature>
<comment type="caution">
    <text evidence="10">The sequence shown here is derived from an EMBL/GenBank/DDBJ whole genome shotgun (WGS) entry which is preliminary data.</text>
</comment>
<evidence type="ECO:0000256" key="9">
    <source>
        <dbReference type="HAMAP-Rule" id="MF_00024"/>
    </source>
</evidence>
<dbReference type="InterPro" id="IPR004485">
    <property type="entry name" value="Cobalamin_biosynth_CobD/CbiB"/>
</dbReference>
<keyword evidence="7 9" id="KW-1133">Transmembrane helix</keyword>
<feature type="transmembrane region" description="Helical" evidence="9">
    <location>
        <begin position="294"/>
        <end position="312"/>
    </location>
</feature>
<comment type="pathway">
    <text evidence="2 9">Cofactor biosynthesis; adenosylcobalamin biosynthesis.</text>
</comment>
<comment type="caution">
    <text evidence="9">Lacks conserved residue(s) required for the propagation of feature annotation.</text>
</comment>
<proteinExistence type="inferred from homology"/>
<dbReference type="NCBIfam" id="TIGR00380">
    <property type="entry name" value="cobal_cbiB"/>
    <property type="match status" value="1"/>
</dbReference>
<dbReference type="AlphaFoldDB" id="A0A1H0ETR8"/>
<sequence>MIVILPLLVGWFLDLIFGDPSRLPHPIVWFGKAIAFFEHRLNKGSHRKLKGALVAIGLIVSVFVITYLIRHYLNLLPSITGRGWGWVFDSIFVFFCLAGTTLIREVREVFLAVDRSLEEGRKQVARIVGRDTTELSAQEVRTAALETLAENLSDGVIAPLFWFAILGVPGMLAYKMINTLDSMIGYKTERYKDFGCWAAHIDDVANYIPARLTALLMAIASPRKGLLRFIWRNGRRHASPNSGYPEAALAGILNCRFGGPHYYFGQLFPKPYIGENERELTTTDMKRAVRINRIAEVLMVFLVMICLILKNIL</sequence>
<dbReference type="PANTHER" id="PTHR34308">
    <property type="entry name" value="COBALAMIN BIOSYNTHESIS PROTEIN CBIB"/>
    <property type="match status" value="1"/>
</dbReference>
<comment type="subcellular location">
    <subcellularLocation>
        <location evidence="1 9">Cell membrane</location>
        <topology evidence="1 9">Multi-pass membrane protein</topology>
    </subcellularLocation>
</comment>
<evidence type="ECO:0000256" key="4">
    <source>
        <dbReference type="ARBA" id="ARBA00022475"/>
    </source>
</evidence>
<evidence type="ECO:0000313" key="11">
    <source>
        <dbReference type="Proteomes" id="UP000199134"/>
    </source>
</evidence>
<dbReference type="Proteomes" id="UP000199134">
    <property type="component" value="Unassembled WGS sequence"/>
</dbReference>
<dbReference type="UniPathway" id="UPA00148"/>
<name>A0A1H0ETR8_9BACT</name>
<accession>A0A1H0ETR8</accession>
<dbReference type="HAMAP" id="MF_00024">
    <property type="entry name" value="CobD_CbiB"/>
    <property type="match status" value="1"/>
</dbReference>
<comment type="similarity">
    <text evidence="3 9">Belongs to the CobD/CbiB family.</text>
</comment>
<dbReference type="PANTHER" id="PTHR34308:SF1">
    <property type="entry name" value="COBALAMIN BIOSYNTHESIS PROTEIN CBIB"/>
    <property type="match status" value="1"/>
</dbReference>
<evidence type="ECO:0000256" key="8">
    <source>
        <dbReference type="ARBA" id="ARBA00023136"/>
    </source>
</evidence>
<comment type="function">
    <text evidence="9">Converts cobyric acid to cobinamide by the addition of aminopropanol on the F carboxylic group.</text>
</comment>
<evidence type="ECO:0000256" key="7">
    <source>
        <dbReference type="ARBA" id="ARBA00022989"/>
    </source>
</evidence>
<keyword evidence="5 9" id="KW-0169">Cobalamin biosynthesis</keyword>